<dbReference type="AlphaFoldDB" id="A0A4V2SAA3"/>
<name>A0A4V2SAA3_9RHOB</name>
<dbReference type="Pfam" id="PF20134">
    <property type="entry name" value="DUF6524"/>
    <property type="match status" value="1"/>
</dbReference>
<dbReference type="Proteomes" id="UP000295142">
    <property type="component" value="Unassembled WGS sequence"/>
</dbReference>
<evidence type="ECO:0000313" key="3">
    <source>
        <dbReference type="Proteomes" id="UP000295142"/>
    </source>
</evidence>
<gene>
    <name evidence="2" type="ORF">EV655_108101</name>
</gene>
<keyword evidence="1" id="KW-1133">Transmembrane helix</keyword>
<feature type="transmembrane region" description="Helical" evidence="1">
    <location>
        <begin position="65"/>
        <end position="84"/>
    </location>
</feature>
<accession>A0A4V2SAA3</accession>
<dbReference type="OrthoDB" id="7876322at2"/>
<keyword evidence="1" id="KW-0812">Transmembrane</keyword>
<feature type="transmembrane region" description="Helical" evidence="1">
    <location>
        <begin position="40"/>
        <end position="58"/>
    </location>
</feature>
<organism evidence="2 3">
    <name type="scientific">Rhodovulum euryhalinum</name>
    <dbReference type="NCBI Taxonomy" id="35805"/>
    <lineage>
        <taxon>Bacteria</taxon>
        <taxon>Pseudomonadati</taxon>
        <taxon>Pseudomonadota</taxon>
        <taxon>Alphaproteobacteria</taxon>
        <taxon>Rhodobacterales</taxon>
        <taxon>Paracoccaceae</taxon>
        <taxon>Rhodovulum</taxon>
    </lineage>
</organism>
<dbReference type="RefSeq" id="WP_132544815.1">
    <property type="nucleotide sequence ID" value="NZ_SLWW01000008.1"/>
</dbReference>
<protein>
    <submittedName>
        <fullName evidence="2">Uncharacterized protein</fullName>
    </submittedName>
</protein>
<dbReference type="InterPro" id="IPR045387">
    <property type="entry name" value="DUF6524"/>
</dbReference>
<reference evidence="2 3" key="1">
    <citation type="submission" date="2019-03" db="EMBL/GenBank/DDBJ databases">
        <title>Genomic Encyclopedia of Type Strains, Phase IV (KMG-IV): sequencing the most valuable type-strain genomes for metagenomic binning, comparative biology and taxonomic classification.</title>
        <authorList>
            <person name="Goeker M."/>
        </authorList>
    </citation>
    <scope>NUCLEOTIDE SEQUENCE [LARGE SCALE GENOMIC DNA]</scope>
    <source>
        <strain evidence="2 3">DSM 4868</strain>
    </source>
</reference>
<proteinExistence type="predicted"/>
<evidence type="ECO:0000256" key="1">
    <source>
        <dbReference type="SAM" id="Phobius"/>
    </source>
</evidence>
<keyword evidence="1" id="KW-0472">Membrane</keyword>
<sequence length="129" mass="13686">MSGFILRWVLAFILLAATYNPTTYNYITWAQANFETDNKALVVGIGVMLGLAILMYLVTMLRTMGLVGLVLVVIILGLLAYILQMKGVIDTGLTATNIWGGLAVISLLLAIATSMGGSSKKKATSKASA</sequence>
<evidence type="ECO:0000313" key="2">
    <source>
        <dbReference type="EMBL" id="TCO70860.1"/>
    </source>
</evidence>
<feature type="transmembrane region" description="Helical" evidence="1">
    <location>
        <begin position="96"/>
        <end position="116"/>
    </location>
</feature>
<comment type="caution">
    <text evidence="2">The sequence shown here is derived from an EMBL/GenBank/DDBJ whole genome shotgun (WGS) entry which is preliminary data.</text>
</comment>
<keyword evidence="3" id="KW-1185">Reference proteome</keyword>
<dbReference type="EMBL" id="SLWW01000008">
    <property type="protein sequence ID" value="TCO70860.1"/>
    <property type="molecule type" value="Genomic_DNA"/>
</dbReference>